<dbReference type="GO" id="GO:0009251">
    <property type="term" value="P:glucan catabolic process"/>
    <property type="evidence" value="ECO:0007669"/>
    <property type="project" value="TreeGrafter"/>
</dbReference>
<dbReference type="InterPro" id="IPR050546">
    <property type="entry name" value="Glycosyl_Hydrlase_16"/>
</dbReference>
<dbReference type="EMBL" id="GL945436">
    <property type="protein sequence ID" value="EGO22887.1"/>
    <property type="molecule type" value="Genomic_DNA"/>
</dbReference>
<reference evidence="3" key="1">
    <citation type="submission" date="2011-04" db="EMBL/GenBank/DDBJ databases">
        <title>Evolution of plant cell wall degrading machinery underlies the functional diversity of forest fungi.</title>
        <authorList>
            <consortium name="US DOE Joint Genome Institute (JGI-PGF)"/>
            <person name="Eastwood D.C."/>
            <person name="Floudas D."/>
            <person name="Binder M."/>
            <person name="Majcherczyk A."/>
            <person name="Schneider P."/>
            <person name="Aerts A."/>
            <person name="Asiegbu F.O."/>
            <person name="Baker S.E."/>
            <person name="Barry K."/>
            <person name="Bendiksby M."/>
            <person name="Blumentritt M."/>
            <person name="Coutinho P.M."/>
            <person name="Cullen D."/>
            <person name="Cullen D."/>
            <person name="Gathman A."/>
            <person name="Goodell B."/>
            <person name="Henrissat B."/>
            <person name="Ihrmark K."/>
            <person name="Kauserud H."/>
            <person name="Kohler A."/>
            <person name="LaButti K."/>
            <person name="Lapidus A."/>
            <person name="Lavin J.L."/>
            <person name="Lee Y.-H."/>
            <person name="Lindquist E."/>
            <person name="Lilly W."/>
            <person name="Lucas S."/>
            <person name="Morin E."/>
            <person name="Murat C."/>
            <person name="Oguiza J.A."/>
            <person name="Park J."/>
            <person name="Pisabarro A.G."/>
            <person name="Riley R."/>
            <person name="Rosling A."/>
            <person name="Salamov A."/>
            <person name="Schmidt O."/>
            <person name="Schmutz J."/>
            <person name="Skrede I."/>
            <person name="Stenlid J."/>
            <person name="Wiebenga A."/>
            <person name="Xie X."/>
            <person name="Kues U."/>
            <person name="Hibbett D.S."/>
            <person name="Hoffmeister D."/>
            <person name="Hogberg N."/>
            <person name="Martin F."/>
            <person name="Grigoriev I.V."/>
            <person name="Watkinson S.C."/>
        </authorList>
    </citation>
    <scope>NUCLEOTIDE SEQUENCE</scope>
    <source>
        <strain evidence="3">S7.9</strain>
    </source>
</reference>
<dbReference type="PROSITE" id="PS51762">
    <property type="entry name" value="GH16_2"/>
    <property type="match status" value="1"/>
</dbReference>
<dbReference type="Pfam" id="PF26113">
    <property type="entry name" value="GH16_XgeA"/>
    <property type="match status" value="1"/>
</dbReference>
<dbReference type="GO" id="GO:0004553">
    <property type="term" value="F:hydrolase activity, hydrolyzing O-glycosyl compounds"/>
    <property type="evidence" value="ECO:0007669"/>
    <property type="project" value="InterPro"/>
</dbReference>
<evidence type="ECO:0000259" key="2">
    <source>
        <dbReference type="PROSITE" id="PS51762"/>
    </source>
</evidence>
<sequence length="320" mass="33204">MKFSPSTGALTAASLAGSALAGTYNVADNIVGNGFYNSFGFEAIADPTAGRVNYVDLATAQSLNLTYTNGNSFVIRADDTTVLTASGPGRNSVRVKSNTAYTTHAAIFDIAHMPEGCGSWPAVWETNESNWPAGGEVDIVEGVNNVTPNQATLHTNPGCTIPSSGGMLGTVVNADCNADATGNPGCGVQFTEDKNSFGPGFNGVGGGWYAVERTNSAISVWFWERGSTSVPSQVSSGASSIDTSTWGTPAAYFPSTSCDISTMFDANNIIINLTFCGAWAGQASIYSASGCPSDCVSYVNANPSAFTNAYFEFNAINVYT</sequence>
<dbReference type="SUPFAM" id="SSF49899">
    <property type="entry name" value="Concanavalin A-like lectins/glucanases"/>
    <property type="match status" value="1"/>
</dbReference>
<dbReference type="Gene3D" id="2.60.120.200">
    <property type="match status" value="1"/>
</dbReference>
<dbReference type="InterPro" id="IPR000757">
    <property type="entry name" value="Beta-glucanase-like"/>
</dbReference>
<dbReference type="InterPro" id="IPR013320">
    <property type="entry name" value="ConA-like_dom_sf"/>
</dbReference>
<organism>
    <name type="scientific">Serpula lacrymans var. lacrymans (strain S7.9)</name>
    <name type="common">Dry rot fungus</name>
    <dbReference type="NCBI Taxonomy" id="578457"/>
    <lineage>
        <taxon>Eukaryota</taxon>
        <taxon>Fungi</taxon>
        <taxon>Dikarya</taxon>
        <taxon>Basidiomycota</taxon>
        <taxon>Agaricomycotina</taxon>
        <taxon>Agaricomycetes</taxon>
        <taxon>Agaricomycetidae</taxon>
        <taxon>Boletales</taxon>
        <taxon>Coniophorineae</taxon>
        <taxon>Serpulaceae</taxon>
        <taxon>Serpula</taxon>
    </lineage>
</organism>
<dbReference type="RefSeq" id="XP_007320127.1">
    <property type="nucleotide sequence ID" value="XM_007320065.1"/>
</dbReference>
<dbReference type="CDD" id="cd02181">
    <property type="entry name" value="GH16_fungal_Lam16A_glucanase"/>
    <property type="match status" value="1"/>
</dbReference>
<dbReference type="PANTHER" id="PTHR10963">
    <property type="entry name" value="GLYCOSYL HYDROLASE-RELATED"/>
    <property type="match status" value="1"/>
</dbReference>
<name>F8P156_SERL9</name>
<keyword evidence="1" id="KW-0732">Signal</keyword>
<dbReference type="PANTHER" id="PTHR10963:SF24">
    <property type="entry name" value="GLYCOSIDASE C21B10.07-RELATED"/>
    <property type="match status" value="1"/>
</dbReference>
<accession>F8P156</accession>
<dbReference type="GeneID" id="18815233"/>
<feature type="chain" id="PRO_5003376181" evidence="1">
    <location>
        <begin position="22"/>
        <end position="320"/>
    </location>
</feature>
<feature type="domain" description="GH16" evidence="2">
    <location>
        <begin position="1"/>
        <end position="320"/>
    </location>
</feature>
<keyword evidence="3" id="KW-0378">Hydrolase</keyword>
<dbReference type="AlphaFoldDB" id="F8P156"/>
<dbReference type="HOGENOM" id="CLU_016972_1_0_1"/>
<gene>
    <name evidence="3" type="ORF">SERLADRAFT_439663</name>
</gene>
<dbReference type="OrthoDB" id="192832at2759"/>
<protein>
    <submittedName>
        <fullName evidence="3">Glycoside hydrolase family 16 protein</fullName>
    </submittedName>
</protein>
<dbReference type="Proteomes" id="UP000008064">
    <property type="component" value="Unassembled WGS sequence"/>
</dbReference>
<proteinExistence type="predicted"/>
<evidence type="ECO:0000313" key="3">
    <source>
        <dbReference type="EMBL" id="EGO22887.1"/>
    </source>
</evidence>
<feature type="signal peptide" evidence="1">
    <location>
        <begin position="1"/>
        <end position="21"/>
    </location>
</feature>
<evidence type="ECO:0000256" key="1">
    <source>
        <dbReference type="SAM" id="SignalP"/>
    </source>
</evidence>
<dbReference type="KEGG" id="sla:SERLADRAFT_439663"/>